<proteinExistence type="predicted"/>
<evidence type="ECO:0000313" key="2">
    <source>
        <dbReference type="Proteomes" id="UP001365128"/>
    </source>
</evidence>
<keyword evidence="2" id="KW-1185">Reference proteome</keyword>
<evidence type="ECO:0000313" key="1">
    <source>
        <dbReference type="EMBL" id="KAK7549279.1"/>
    </source>
</evidence>
<sequence length="229" mass="24868">MHQVHAVTEQPLLMSRDAERGCRQSFAAPLKARHSNVTAVEHYNNHAPMTMVVAMLWSLIEIGHCSMGSSWPARSSAESTTTEGPPSLQVETLCIRIQRVRAPPLLAIAMVNCETSNAKQPRPWNQIAFPPSPHICASCVVAPLTHIPFISLAFPVPATVASQPVNNILPFPCYPSTRCPVALSCVPRVSGPRFTARVGGERHLARNPMPRHPALALPYHATPFQGANA</sequence>
<organism evidence="1 2">
    <name type="scientific">Phyllosticta citricarpa</name>
    <dbReference type="NCBI Taxonomy" id="55181"/>
    <lineage>
        <taxon>Eukaryota</taxon>
        <taxon>Fungi</taxon>
        <taxon>Dikarya</taxon>
        <taxon>Ascomycota</taxon>
        <taxon>Pezizomycotina</taxon>
        <taxon>Dothideomycetes</taxon>
        <taxon>Dothideomycetes incertae sedis</taxon>
        <taxon>Botryosphaeriales</taxon>
        <taxon>Phyllostictaceae</taxon>
        <taxon>Phyllosticta</taxon>
    </lineage>
</organism>
<dbReference type="Proteomes" id="UP001365128">
    <property type="component" value="Unassembled WGS sequence"/>
</dbReference>
<reference evidence="1 2" key="1">
    <citation type="submission" date="2024-04" db="EMBL/GenBank/DDBJ databases">
        <title>Phyllosticta paracitricarpa is synonymous to the EU quarantine fungus P. citricarpa based on phylogenomic analyses.</title>
        <authorList>
            <consortium name="Lawrence Berkeley National Laboratory"/>
            <person name="Van Ingen-Buijs V.A."/>
            <person name="Van Westerhoven A.C."/>
            <person name="Haridas S."/>
            <person name="Skiadas P."/>
            <person name="Martin F."/>
            <person name="Groenewald J.Z."/>
            <person name="Crous P.W."/>
            <person name="Seidl M.F."/>
        </authorList>
    </citation>
    <scope>NUCLEOTIDE SEQUENCE [LARGE SCALE GENOMIC DNA]</scope>
    <source>
        <strain evidence="1 2">CBS 122670</strain>
    </source>
</reference>
<comment type="caution">
    <text evidence="1">The sequence shown here is derived from an EMBL/GenBank/DDBJ whole genome shotgun (WGS) entry which is preliminary data.</text>
</comment>
<dbReference type="EMBL" id="JBBPDW010000009">
    <property type="protein sequence ID" value="KAK7549279.1"/>
    <property type="molecule type" value="Genomic_DNA"/>
</dbReference>
<gene>
    <name evidence="1" type="ORF">IWX46DRAFT_625834</name>
</gene>
<feature type="non-terminal residue" evidence="1">
    <location>
        <position position="229"/>
    </location>
</feature>
<protein>
    <submittedName>
        <fullName evidence="1">Uncharacterized protein</fullName>
    </submittedName>
</protein>
<accession>A0ABR1MGZ5</accession>
<name>A0ABR1MGZ5_9PEZI</name>